<dbReference type="EMBL" id="HBUF01319855">
    <property type="protein sequence ID" value="CAG6694767.1"/>
    <property type="molecule type" value="Transcribed_RNA"/>
</dbReference>
<name>A0A8D8TYJ6_9HEMI</name>
<keyword evidence="1" id="KW-0732">Signal</keyword>
<evidence type="ECO:0000313" key="2">
    <source>
        <dbReference type="EMBL" id="CAG6694770.1"/>
    </source>
</evidence>
<dbReference type="AlphaFoldDB" id="A0A8D8TYJ6"/>
<accession>A0A8D8TYJ6</accession>
<sequence>MTSATRIASAMAIPSPSIPCITFLLVLSSFVVCRPQQENQHDTSYDLPQNVSVERTQSSEFVFSPEKQYVNDAEVNDMLEIKTRDWRTPPFDTEERLWGTTPKDTHWHRMKQAVKKMLRINTEKKPWNVTREPHRKWVFRHLKKLHNYVRYTLLNRPTPNATHPQEVTEDSLEFWRAHYTDWKFFNKMHFEIMNASNPEEHWFYRTIMAQGYGVNLEDISTTTQLYFDINRMTHYSKHITLPTTAAPPSYEETMPWDEISSDIREVMTLRPAYHKAIDKFLNKLQLPTIPPICEEGMQATCFPEAPIYKKIRSKLISFYYITTRDPEEFMDSHENHRNKKLKKWLVKEEARLMDSVSKEIGAYVPNFGPKFNSFYTWVMSLPTTTSRMDRLRMNEDKLYNETNDGTTKYMPENMRRILSETRMFNRSLFEKFIVAHCANKSINWVTNRPTMRTEITYAVITEKTTKATTTGTGTTPTRYIVPEEVGRKILSENYTLNREKIGAMYINAQKFMKNLSLFNIEKNWKHVSQKIYNDQFTTTTTEPNSGDIQHAIGYQQMGNYRDEDFASENGSVSAKDYQARFNEAQSGTLATTTGNYQECLAAIMKGYTTTTDQESRNEEDYASESAESMDYQARYNAAQPKTLSTSTGNYQECIVGPEFPGKCGMMDQ</sequence>
<feature type="signal peptide" evidence="1">
    <location>
        <begin position="1"/>
        <end position="33"/>
    </location>
</feature>
<reference evidence="2" key="1">
    <citation type="submission" date="2021-05" db="EMBL/GenBank/DDBJ databases">
        <authorList>
            <person name="Alioto T."/>
            <person name="Alioto T."/>
            <person name="Gomez Garrido J."/>
        </authorList>
    </citation>
    <scope>NUCLEOTIDE SEQUENCE</scope>
</reference>
<organism evidence="2">
    <name type="scientific">Cacopsylla melanoneura</name>
    <dbReference type="NCBI Taxonomy" id="428564"/>
    <lineage>
        <taxon>Eukaryota</taxon>
        <taxon>Metazoa</taxon>
        <taxon>Ecdysozoa</taxon>
        <taxon>Arthropoda</taxon>
        <taxon>Hexapoda</taxon>
        <taxon>Insecta</taxon>
        <taxon>Pterygota</taxon>
        <taxon>Neoptera</taxon>
        <taxon>Paraneoptera</taxon>
        <taxon>Hemiptera</taxon>
        <taxon>Sternorrhyncha</taxon>
        <taxon>Psylloidea</taxon>
        <taxon>Psyllidae</taxon>
        <taxon>Psyllinae</taxon>
        <taxon>Cacopsylla</taxon>
    </lineage>
</organism>
<proteinExistence type="predicted"/>
<dbReference type="EMBL" id="HBUF01319854">
    <property type="protein sequence ID" value="CAG6694764.1"/>
    <property type="molecule type" value="Transcribed_RNA"/>
</dbReference>
<feature type="chain" id="PRO_5036428737" evidence="1">
    <location>
        <begin position="34"/>
        <end position="668"/>
    </location>
</feature>
<protein>
    <submittedName>
        <fullName evidence="2">Uncharacterized protein</fullName>
    </submittedName>
</protein>
<evidence type="ECO:0000256" key="1">
    <source>
        <dbReference type="SAM" id="SignalP"/>
    </source>
</evidence>
<dbReference type="EMBL" id="HBUF01319856">
    <property type="protein sequence ID" value="CAG6694770.1"/>
    <property type="molecule type" value="Transcribed_RNA"/>
</dbReference>